<accession>A0A8S5LR37</accession>
<dbReference type="EMBL" id="BK015896">
    <property type="protein sequence ID" value="DAD72311.1"/>
    <property type="molecule type" value="Genomic_DNA"/>
</dbReference>
<reference evidence="1" key="1">
    <citation type="journal article" date="2021" name="Proc. Natl. Acad. Sci. U.S.A.">
        <title>A Catalog of Tens of Thousands of Viruses from Human Metagenomes Reveals Hidden Associations with Chronic Diseases.</title>
        <authorList>
            <person name="Tisza M.J."/>
            <person name="Buck C.B."/>
        </authorList>
    </citation>
    <scope>NUCLEOTIDE SEQUENCE</scope>
    <source>
        <strain evidence="1">CtXRl20</strain>
    </source>
</reference>
<protein>
    <submittedName>
        <fullName evidence="1">Uncharacterized protein</fullName>
    </submittedName>
</protein>
<organism evidence="1">
    <name type="scientific">Myoviridae sp. ctXRl20</name>
    <dbReference type="NCBI Taxonomy" id="2827610"/>
    <lineage>
        <taxon>Viruses</taxon>
        <taxon>Duplodnaviria</taxon>
        <taxon>Heunggongvirae</taxon>
        <taxon>Uroviricota</taxon>
        <taxon>Caudoviricetes</taxon>
    </lineage>
</organism>
<proteinExistence type="predicted"/>
<name>A0A8S5LR37_9CAUD</name>
<evidence type="ECO:0000313" key="1">
    <source>
        <dbReference type="EMBL" id="DAD72311.1"/>
    </source>
</evidence>
<sequence>MNPFEVLISHNRIFTLLTSFHKESLQSVEIHI</sequence>